<dbReference type="SUPFAM" id="SSF56219">
    <property type="entry name" value="DNase I-like"/>
    <property type="match status" value="1"/>
</dbReference>
<dbReference type="GO" id="GO:0005783">
    <property type="term" value="C:endoplasmic reticulum"/>
    <property type="evidence" value="ECO:0007669"/>
    <property type="project" value="TreeGrafter"/>
</dbReference>
<feature type="domain" description="Endonuclease/exonuclease/phosphatase" evidence="1">
    <location>
        <begin position="16"/>
        <end position="241"/>
    </location>
</feature>
<gene>
    <name evidence="3" type="ORF">EDS130_LOCUS37273</name>
    <name evidence="2" type="ORF">XAT740_LOCUS8508</name>
</gene>
<dbReference type="PANTHER" id="PTHR14859">
    <property type="entry name" value="CALCOFLUOR WHITE HYPERSENSITIVE PROTEIN PRECURSOR"/>
    <property type="match status" value="1"/>
</dbReference>
<evidence type="ECO:0000313" key="5">
    <source>
        <dbReference type="Proteomes" id="UP000663852"/>
    </source>
</evidence>
<dbReference type="Pfam" id="PF03372">
    <property type="entry name" value="Exo_endo_phos"/>
    <property type="match status" value="1"/>
</dbReference>
<evidence type="ECO:0000313" key="4">
    <source>
        <dbReference type="Proteomes" id="UP000663828"/>
    </source>
</evidence>
<evidence type="ECO:0000313" key="2">
    <source>
        <dbReference type="EMBL" id="CAF0910481.1"/>
    </source>
</evidence>
<reference evidence="3" key="1">
    <citation type="submission" date="2021-02" db="EMBL/GenBank/DDBJ databases">
        <authorList>
            <person name="Nowell W R."/>
        </authorList>
    </citation>
    <scope>NUCLEOTIDE SEQUENCE</scope>
</reference>
<dbReference type="InterPro" id="IPR051916">
    <property type="entry name" value="GPI-anchor_lipid_remodeler"/>
</dbReference>
<dbReference type="OrthoDB" id="200415at2759"/>
<dbReference type="InterPro" id="IPR005135">
    <property type="entry name" value="Endo/exonuclease/phosphatase"/>
</dbReference>
<organism evidence="3 5">
    <name type="scientific">Adineta ricciae</name>
    <name type="common">Rotifer</name>
    <dbReference type="NCBI Taxonomy" id="249248"/>
    <lineage>
        <taxon>Eukaryota</taxon>
        <taxon>Metazoa</taxon>
        <taxon>Spiralia</taxon>
        <taxon>Gnathifera</taxon>
        <taxon>Rotifera</taxon>
        <taxon>Eurotatoria</taxon>
        <taxon>Bdelloidea</taxon>
        <taxon>Adinetida</taxon>
        <taxon>Adinetidae</taxon>
        <taxon>Adineta</taxon>
    </lineage>
</organism>
<proteinExistence type="predicted"/>
<keyword evidence="4" id="KW-1185">Reference proteome</keyword>
<dbReference type="AlphaFoldDB" id="A0A815M4H3"/>
<dbReference type="Proteomes" id="UP000663852">
    <property type="component" value="Unassembled WGS sequence"/>
</dbReference>
<dbReference type="GO" id="GO:0003824">
    <property type="term" value="F:catalytic activity"/>
    <property type="evidence" value="ECO:0007669"/>
    <property type="project" value="InterPro"/>
</dbReference>
<accession>A0A815M4H3</accession>
<dbReference type="Gene3D" id="3.60.10.10">
    <property type="entry name" value="Endonuclease/exonuclease/phosphatase"/>
    <property type="match status" value="1"/>
</dbReference>
<dbReference type="GO" id="GO:0016020">
    <property type="term" value="C:membrane"/>
    <property type="evidence" value="ECO:0007669"/>
    <property type="project" value="GOC"/>
</dbReference>
<sequence>MSAMASSERKPIFRLATINVHSFSTPDKHQNNIEELVSIVEKLNLDLISVQEIQNNKKWEKFCQLLSFPYFIYGSSEGEYFGNGIASRYPIQSSSNKKSTFFCRAGTRSLFQCCLEGDHSFIKDRTFAVTHLDPYDEDDRLKQMIEFDPHSQKVDILMGDMNALTREDYSDDYYQDAIVGKRKCSGWEKPRFDLIKLITDEWNYQDVFRLKNPQIKDEQAATCRFGTRIDYIYVHPRVTDQWILNECSIIETKGATDHNIVFAEFKQIEK</sequence>
<evidence type="ECO:0000313" key="3">
    <source>
        <dbReference type="EMBL" id="CAF1418438.1"/>
    </source>
</evidence>
<dbReference type="EMBL" id="CAJNOJ010000364">
    <property type="protein sequence ID" value="CAF1418438.1"/>
    <property type="molecule type" value="Genomic_DNA"/>
</dbReference>
<evidence type="ECO:0000259" key="1">
    <source>
        <dbReference type="Pfam" id="PF03372"/>
    </source>
</evidence>
<dbReference type="InterPro" id="IPR036691">
    <property type="entry name" value="Endo/exonu/phosph_ase_sf"/>
</dbReference>
<dbReference type="EMBL" id="CAJNOR010000424">
    <property type="protein sequence ID" value="CAF0910481.1"/>
    <property type="molecule type" value="Genomic_DNA"/>
</dbReference>
<dbReference type="GO" id="GO:0006506">
    <property type="term" value="P:GPI anchor biosynthetic process"/>
    <property type="evidence" value="ECO:0007669"/>
    <property type="project" value="TreeGrafter"/>
</dbReference>
<name>A0A815M4H3_ADIRI</name>
<dbReference type="Proteomes" id="UP000663828">
    <property type="component" value="Unassembled WGS sequence"/>
</dbReference>
<dbReference type="PANTHER" id="PTHR14859:SF0">
    <property type="entry name" value="ENDONUCLEASE_EXONUCLEASE_PHOSPHATASE FAMILY PROTEIN, EXPRESSED"/>
    <property type="match status" value="1"/>
</dbReference>
<protein>
    <recommendedName>
        <fullName evidence="1">Endonuclease/exonuclease/phosphatase domain-containing protein</fullName>
    </recommendedName>
</protein>
<comment type="caution">
    <text evidence="3">The sequence shown here is derived from an EMBL/GenBank/DDBJ whole genome shotgun (WGS) entry which is preliminary data.</text>
</comment>